<sequence>MIWGADLAQAVEAAKIRIGEEMPAVTGRHLFTIKGKDRKGAGLRTGERDVVETRNVLTPRKLETLREKFRACVLQAAEALVTAVQIFDAKAPRVQPRREISTRQVKVTETAYADNWDNAAGNLEVEDCKSCGAGAYFEAC</sequence>
<organism evidence="1 2">
    <name type="scientific">Asticcacaulis excentricus (strain ATCC 15261 / DSM 4724 / KCTC 12464 / NCIMB 9791 / VKM B-1370 / CB 48)</name>
    <dbReference type="NCBI Taxonomy" id="573065"/>
    <lineage>
        <taxon>Bacteria</taxon>
        <taxon>Pseudomonadati</taxon>
        <taxon>Pseudomonadota</taxon>
        <taxon>Alphaproteobacteria</taxon>
        <taxon>Caulobacterales</taxon>
        <taxon>Caulobacteraceae</taxon>
        <taxon>Asticcacaulis</taxon>
    </lineage>
</organism>
<dbReference type="HOGENOM" id="CLU_1831008_0_0_5"/>
<evidence type="ECO:0000313" key="1">
    <source>
        <dbReference type="EMBL" id="ADU13789.1"/>
    </source>
</evidence>
<evidence type="ECO:0000313" key="2">
    <source>
        <dbReference type="Proteomes" id="UP000001492"/>
    </source>
</evidence>
<dbReference type="EMBL" id="CP002395">
    <property type="protein sequence ID" value="ADU13789.1"/>
    <property type="molecule type" value="Genomic_DNA"/>
</dbReference>
<protein>
    <submittedName>
        <fullName evidence="1">Uncharacterized protein</fullName>
    </submittedName>
</protein>
<keyword evidence="2" id="KW-1185">Reference proteome</keyword>
<dbReference type="Proteomes" id="UP000001492">
    <property type="component" value="Chromosome 1"/>
</dbReference>
<name>E8RLX0_ASTEC</name>
<accession>E8RLX0</accession>
<dbReference type="KEGG" id="aex:Astex_2130"/>
<proteinExistence type="predicted"/>
<reference evidence="2" key="1">
    <citation type="submission" date="2010-12" db="EMBL/GenBank/DDBJ databases">
        <title>Complete sequence of chromosome 1 of Asticcacaulis excentricus CB 48.</title>
        <authorList>
            <consortium name="US DOE Joint Genome Institute"/>
            <person name="Lucas S."/>
            <person name="Copeland A."/>
            <person name="Lapidus A."/>
            <person name="Cheng J.-F."/>
            <person name="Bruce D."/>
            <person name="Goodwin L."/>
            <person name="Pitluck S."/>
            <person name="Teshima H."/>
            <person name="Davenport K."/>
            <person name="Detter J.C."/>
            <person name="Han C."/>
            <person name="Tapia R."/>
            <person name="Land M."/>
            <person name="Hauser L."/>
            <person name="Jeffries C."/>
            <person name="Kyrpides N."/>
            <person name="Ivanova N."/>
            <person name="Ovchinnikova G."/>
            <person name="Brun Y.V."/>
            <person name="Woyke T."/>
        </authorList>
    </citation>
    <scope>NUCLEOTIDE SEQUENCE [LARGE SCALE GENOMIC DNA]</scope>
    <source>
        <strain evidence="2">ATCC 15261 / DSM 4724 / KCTC 12464 / NCIMB 9791 / VKM B-1370 / CB 48</strain>
    </source>
</reference>
<gene>
    <name evidence="1" type="ordered locus">Astex_2130</name>
</gene>
<dbReference type="AlphaFoldDB" id="E8RLX0"/>